<dbReference type="BioCyc" id="PSP1104324:GJSN-1978-MONOMER"/>
<dbReference type="KEGG" id="pyr:P186_2025"/>
<dbReference type="EMBL" id="CP003098">
    <property type="protein sequence ID" value="AET33422.1"/>
    <property type="molecule type" value="Genomic_DNA"/>
</dbReference>
<dbReference type="PROSITE" id="PS51257">
    <property type="entry name" value="PROKAR_LIPOPROTEIN"/>
    <property type="match status" value="1"/>
</dbReference>
<dbReference type="HOGENOM" id="CLU_2911685_0_0_2"/>
<dbReference type="GeneID" id="11596515"/>
<evidence type="ECO:0000313" key="1">
    <source>
        <dbReference type="EMBL" id="AET33422.1"/>
    </source>
</evidence>
<name>G7VIE2_9CREN</name>
<reference evidence="1 2" key="1">
    <citation type="journal article" date="2012" name="J. Bacteriol.">
        <title>Complete genome sequence of strain 1860, a crenarchaeon of the genus pyrobaculum able to grow with various electron acceptors.</title>
        <authorList>
            <person name="Mardanov A.V."/>
            <person name="Gumerov V.M."/>
            <person name="Slobodkina G.B."/>
            <person name="Beletsky A.V."/>
            <person name="Bonch-Osmolovskaya E.A."/>
            <person name="Ravin N.V."/>
            <person name="Skryabin K.G."/>
        </authorList>
    </citation>
    <scope>NUCLEOTIDE SEQUENCE [LARGE SCALE GENOMIC DNA]</scope>
    <source>
        <strain evidence="1 2">1860</strain>
    </source>
</reference>
<dbReference type="AlphaFoldDB" id="G7VIE2"/>
<dbReference type="STRING" id="1104324.P186_2025"/>
<evidence type="ECO:0000313" key="2">
    <source>
        <dbReference type="Proteomes" id="UP000005867"/>
    </source>
</evidence>
<proteinExistence type="predicted"/>
<dbReference type="RefSeq" id="WP_014289247.1">
    <property type="nucleotide sequence ID" value="NC_016645.1"/>
</dbReference>
<gene>
    <name evidence="1" type="ORF">P186_2025</name>
</gene>
<dbReference type="Proteomes" id="UP000005867">
    <property type="component" value="Chromosome"/>
</dbReference>
<accession>G7VIE2</accession>
<organism evidence="1 2">
    <name type="scientific">Pyrobaculum ferrireducens</name>
    <dbReference type="NCBI Taxonomy" id="1104324"/>
    <lineage>
        <taxon>Archaea</taxon>
        <taxon>Thermoproteota</taxon>
        <taxon>Thermoprotei</taxon>
        <taxon>Thermoproteales</taxon>
        <taxon>Thermoproteaceae</taxon>
        <taxon>Pyrobaculum</taxon>
    </lineage>
</organism>
<protein>
    <submittedName>
        <fullName evidence="1">Uncharacterized protein</fullName>
    </submittedName>
</protein>
<sequence length="61" mass="6304">MSLGWRRLSASLGCLVAAVAGMGCRRAAVAWSWLWPLAGVGVGLLESDGGWTPAVPGRIPL</sequence>
<keyword evidence="2" id="KW-1185">Reference proteome</keyword>